<sequence length="75" mass="8556">MQPCGESTHIRKRDREEHVYRISANVNKEHKHTNAAETDVFRCNRGFVHIKSCSRSKTIGDGCFLDSHASFHGSQ</sequence>
<organism evidence="1 2">
    <name type="scientific">Steinernema carpocapsae</name>
    <name type="common">Entomopathogenic nematode</name>
    <dbReference type="NCBI Taxonomy" id="34508"/>
    <lineage>
        <taxon>Eukaryota</taxon>
        <taxon>Metazoa</taxon>
        <taxon>Ecdysozoa</taxon>
        <taxon>Nematoda</taxon>
        <taxon>Chromadorea</taxon>
        <taxon>Rhabditida</taxon>
        <taxon>Tylenchina</taxon>
        <taxon>Panagrolaimomorpha</taxon>
        <taxon>Strongyloidoidea</taxon>
        <taxon>Steinernematidae</taxon>
        <taxon>Steinernema</taxon>
    </lineage>
</organism>
<proteinExistence type="predicted"/>
<reference evidence="1 2" key="2">
    <citation type="journal article" date="2019" name="G3 (Bethesda)">
        <title>Hybrid Assembly of the Genome of the Entomopathogenic Nematode Steinernema carpocapsae Identifies the X-Chromosome.</title>
        <authorList>
            <person name="Serra L."/>
            <person name="Macchietto M."/>
            <person name="Macias-Munoz A."/>
            <person name="McGill C.J."/>
            <person name="Rodriguez I.M."/>
            <person name="Rodriguez B."/>
            <person name="Murad R."/>
            <person name="Mortazavi A."/>
        </authorList>
    </citation>
    <scope>NUCLEOTIDE SEQUENCE [LARGE SCALE GENOMIC DNA]</scope>
    <source>
        <strain evidence="1 2">ALL</strain>
    </source>
</reference>
<gene>
    <name evidence="1" type="ORF">L596_001935</name>
</gene>
<dbReference type="EMBL" id="AZBU02000001">
    <property type="protein sequence ID" value="TMS34310.1"/>
    <property type="molecule type" value="Genomic_DNA"/>
</dbReference>
<keyword evidence="2" id="KW-1185">Reference proteome</keyword>
<dbReference type="AlphaFoldDB" id="A0A4U8UMJ4"/>
<evidence type="ECO:0000313" key="1">
    <source>
        <dbReference type="EMBL" id="TMS34310.1"/>
    </source>
</evidence>
<name>A0A4U8UMJ4_STECR</name>
<comment type="caution">
    <text evidence="1">The sequence shown here is derived from an EMBL/GenBank/DDBJ whole genome shotgun (WGS) entry which is preliminary data.</text>
</comment>
<accession>A0A4U8UMJ4</accession>
<reference evidence="1 2" key="1">
    <citation type="journal article" date="2015" name="Genome Biol.">
        <title>Comparative genomics of Steinernema reveals deeply conserved gene regulatory networks.</title>
        <authorList>
            <person name="Dillman A.R."/>
            <person name="Macchietto M."/>
            <person name="Porter C.F."/>
            <person name="Rogers A."/>
            <person name="Williams B."/>
            <person name="Antoshechkin I."/>
            <person name="Lee M.M."/>
            <person name="Goodwin Z."/>
            <person name="Lu X."/>
            <person name="Lewis E.E."/>
            <person name="Goodrich-Blair H."/>
            <person name="Stock S.P."/>
            <person name="Adams B.J."/>
            <person name="Sternberg P.W."/>
            <person name="Mortazavi A."/>
        </authorList>
    </citation>
    <scope>NUCLEOTIDE SEQUENCE [LARGE SCALE GENOMIC DNA]</scope>
    <source>
        <strain evidence="1 2">ALL</strain>
    </source>
</reference>
<protein>
    <submittedName>
        <fullName evidence="1">Uncharacterized protein</fullName>
    </submittedName>
</protein>
<dbReference type="Proteomes" id="UP000298663">
    <property type="component" value="Unassembled WGS sequence"/>
</dbReference>
<evidence type="ECO:0000313" key="2">
    <source>
        <dbReference type="Proteomes" id="UP000298663"/>
    </source>
</evidence>